<dbReference type="PANTHER" id="PTHR43267">
    <property type="entry name" value="TRNA THREONYLCARBAMOYLADENOSINE DEHYDRATASE"/>
    <property type="match status" value="1"/>
</dbReference>
<sequence>MNLSSQRAQLALAAVAGSLATFCAISSYQTYARRRRRQELQEEVNEALARENSSAQFMDFIPAEVSNLVAERVEPIKERLLRGEHPEELFREQLARCYALFKEEGMERVRSAKVVIVGCGGVGSWAAVMLVRSGVSNIRLVDFDRVTMSSLNRHATATLSDVGSSKVQAMKNALLRMSLKVDVDARDDLWRKEDGASLLEGTDWVIDAIDNITTKVDLLKHCHANGIKVISSMGAGSKLDPTRIQISDISCTAEDSLSRAVRVQLRKAGISSGIPVVYSTEQPVVDIKLLPLAEEEREKGKVQELTPFDDFRVRILPVFGPIPSIFGLNAAAYILCDVAGRPIANPLSIKNRRKTYEKLLRDLHVREEKLVGGTINRLPIDESDVAYIYEDLHRGRSVIPPHQVPNKATLTRWDPSEPLSVQNCVVFDWPEFKRHIEGVTDGVAPEAIWGDEVAGLISKRRKEAGEWWQRSMQ</sequence>
<organism evidence="2 3">
    <name type="scientific">Phellinidium pouzarii</name>
    <dbReference type="NCBI Taxonomy" id="167371"/>
    <lineage>
        <taxon>Eukaryota</taxon>
        <taxon>Fungi</taxon>
        <taxon>Dikarya</taxon>
        <taxon>Basidiomycota</taxon>
        <taxon>Agaricomycotina</taxon>
        <taxon>Agaricomycetes</taxon>
        <taxon>Hymenochaetales</taxon>
        <taxon>Hymenochaetaceae</taxon>
        <taxon>Phellinidium</taxon>
    </lineage>
</organism>
<gene>
    <name evidence="2" type="ORF">EW145_g4541</name>
</gene>
<evidence type="ECO:0000313" key="2">
    <source>
        <dbReference type="EMBL" id="THH05781.1"/>
    </source>
</evidence>
<evidence type="ECO:0000259" key="1">
    <source>
        <dbReference type="Pfam" id="PF00899"/>
    </source>
</evidence>
<dbReference type="GO" id="GO:0005741">
    <property type="term" value="C:mitochondrial outer membrane"/>
    <property type="evidence" value="ECO:0007669"/>
    <property type="project" value="TreeGrafter"/>
</dbReference>
<dbReference type="CDD" id="cd00755">
    <property type="entry name" value="YgdL_like"/>
    <property type="match status" value="1"/>
</dbReference>
<dbReference type="GO" id="GO:0061503">
    <property type="term" value="F:tRNA threonylcarbamoyladenosine dehydratase"/>
    <property type="evidence" value="ECO:0007669"/>
    <property type="project" value="TreeGrafter"/>
</dbReference>
<accession>A0A4S4L4H8</accession>
<dbReference type="Gene3D" id="3.40.50.720">
    <property type="entry name" value="NAD(P)-binding Rossmann-like Domain"/>
    <property type="match status" value="1"/>
</dbReference>
<dbReference type="GO" id="GO:0061504">
    <property type="term" value="P:cyclic threonylcarbamoyladenosine biosynthetic process"/>
    <property type="evidence" value="ECO:0007669"/>
    <property type="project" value="TreeGrafter"/>
</dbReference>
<keyword evidence="3" id="KW-1185">Reference proteome</keyword>
<proteinExistence type="predicted"/>
<comment type="caution">
    <text evidence="2">The sequence shown here is derived from an EMBL/GenBank/DDBJ whole genome shotgun (WGS) entry which is preliminary data.</text>
</comment>
<dbReference type="InterPro" id="IPR035985">
    <property type="entry name" value="Ubiquitin-activating_enz"/>
</dbReference>
<dbReference type="PANTHER" id="PTHR43267:SF2">
    <property type="entry name" value="TRNA THREONYLCARBAMOYLADENOSINE DEHYDRATASE 1-RELATED"/>
    <property type="match status" value="1"/>
</dbReference>
<protein>
    <recommendedName>
        <fullName evidence="1">THIF-type NAD/FAD binding fold domain-containing protein</fullName>
    </recommendedName>
</protein>
<name>A0A4S4L4H8_9AGAM</name>
<feature type="domain" description="THIF-type NAD/FAD binding fold" evidence="1">
    <location>
        <begin position="98"/>
        <end position="359"/>
    </location>
</feature>
<dbReference type="EMBL" id="SGPK01000237">
    <property type="protein sequence ID" value="THH05781.1"/>
    <property type="molecule type" value="Genomic_DNA"/>
</dbReference>
<dbReference type="Proteomes" id="UP000308199">
    <property type="component" value="Unassembled WGS sequence"/>
</dbReference>
<dbReference type="AlphaFoldDB" id="A0A4S4L4H8"/>
<dbReference type="GO" id="GO:0008641">
    <property type="term" value="F:ubiquitin-like modifier activating enzyme activity"/>
    <property type="evidence" value="ECO:0007669"/>
    <property type="project" value="InterPro"/>
</dbReference>
<dbReference type="SUPFAM" id="SSF69572">
    <property type="entry name" value="Activating enzymes of the ubiquitin-like proteins"/>
    <property type="match status" value="1"/>
</dbReference>
<reference evidence="2 3" key="1">
    <citation type="submission" date="2019-02" db="EMBL/GenBank/DDBJ databases">
        <title>Genome sequencing of the rare red list fungi Phellinidium pouzarii.</title>
        <authorList>
            <person name="Buettner E."/>
            <person name="Kellner H."/>
        </authorList>
    </citation>
    <scope>NUCLEOTIDE SEQUENCE [LARGE SCALE GENOMIC DNA]</scope>
    <source>
        <strain evidence="2 3">DSM 108285</strain>
    </source>
</reference>
<dbReference type="Pfam" id="PF00899">
    <property type="entry name" value="ThiF"/>
    <property type="match status" value="1"/>
</dbReference>
<evidence type="ECO:0000313" key="3">
    <source>
        <dbReference type="Proteomes" id="UP000308199"/>
    </source>
</evidence>
<dbReference type="InterPro" id="IPR000594">
    <property type="entry name" value="ThiF_NAD_FAD-bd"/>
</dbReference>
<dbReference type="InterPro" id="IPR045886">
    <property type="entry name" value="ThiF/MoeB/HesA"/>
</dbReference>
<dbReference type="OrthoDB" id="10265862at2759"/>